<dbReference type="EMBL" id="JAPDRK010000017">
    <property type="protein sequence ID" value="KAJ9604921.1"/>
    <property type="molecule type" value="Genomic_DNA"/>
</dbReference>
<feature type="region of interest" description="Disordered" evidence="1">
    <location>
        <begin position="741"/>
        <end position="761"/>
    </location>
</feature>
<protein>
    <recommendedName>
        <fullName evidence="2">DUF7587 domain-containing protein</fullName>
    </recommendedName>
</protein>
<comment type="caution">
    <text evidence="3">The sequence shown here is derived from an EMBL/GenBank/DDBJ whole genome shotgun (WGS) entry which is preliminary data.</text>
</comment>
<evidence type="ECO:0000313" key="4">
    <source>
        <dbReference type="Proteomes" id="UP001172673"/>
    </source>
</evidence>
<accession>A0AA38X176</accession>
<gene>
    <name evidence="3" type="ORF">H2200_010310</name>
</gene>
<sequence>MSPFTPPRKAQYGRKNPQIIKDDGEWKLIANQLQSGLSREVRSGAKPVCVREVTGGDHKIRPYRYNVFVSEHQDFESSEWTFSHHRIDMQGVLAATHANCPRLLFRVFSDQSMGLNTGGCFGSEAFKRNKEFTSMESMTEIELRDNLTGHINGRKKGFVSHWISFTMSLLFALGLAHDMKCRKHTNISIAIVNTLELPNPLQVFAAEPLMLALGVGEMKMKNLAATEFVAWDKVDIPGTVISLEKFLKVYHIKNGYIKHGYPGLNPSVFRPLHHKPIKKLREDLGKAVSEMRLRPPSELRRSNYTDDDILDTLYKGRKAQSPITEREVYEIWRKFYGKKVNNKLTFKKRIPIDHHTLRNFYESVEETFPDNIRFDMLNALLSFRIDHFEPSSIVERFEEMLDVNHPMLNGNGKRYQCYVRDAPTPTLPEIDAYEGLLENVCKVIGIKVNRLSSLPQPRNFKTLEVSYTTLPMFDDAAEDRAKDCLERAKQAFMRREAKRKIEEEERQKKERYEENRRRARERKALMGSALFQISSEKQKDAVPVPDPTKSLVPEVTGTPAEVDDAEGAEIDYDVWSSAEEDCEGEEKEECDNIDDQESSEKAILEVGSGLTGLAHTEWGISDPLIEPCENFKQADFSKHSDPLASQLTSAASTSRKRLADTHALSPNKKGKLTLDANPTQDNHHHDSMSSVTLFSSCNGAEAVTVDRTNIVLSSVKLQFNPPNQSNMAYHTFQANPFFKSGGHQNVDYGPNTSQRRTPPVDEKHDEAIDLESDEVRALLAKAYHENSYFK</sequence>
<reference evidence="3" key="1">
    <citation type="submission" date="2022-10" db="EMBL/GenBank/DDBJ databases">
        <title>Culturing micro-colonial fungi from biological soil crusts in the Mojave desert and describing Neophaeococcomyces mojavensis, and introducing the new genera and species Taxawa tesnikishii.</title>
        <authorList>
            <person name="Kurbessoian T."/>
            <person name="Stajich J.E."/>
        </authorList>
    </citation>
    <scope>NUCLEOTIDE SEQUENCE</scope>
    <source>
        <strain evidence="3">TK_41</strain>
    </source>
</reference>
<dbReference type="Pfam" id="PF24494">
    <property type="entry name" value="DUF7587"/>
    <property type="match status" value="1"/>
</dbReference>
<feature type="compositionally biased region" description="Basic and acidic residues" evidence="1">
    <location>
        <begin position="497"/>
        <end position="516"/>
    </location>
</feature>
<feature type="region of interest" description="Disordered" evidence="1">
    <location>
        <begin position="497"/>
        <end position="518"/>
    </location>
</feature>
<dbReference type="Proteomes" id="UP001172673">
    <property type="component" value="Unassembled WGS sequence"/>
</dbReference>
<name>A0AA38X176_9EURO</name>
<proteinExistence type="predicted"/>
<dbReference type="InterPro" id="IPR056009">
    <property type="entry name" value="DUF7587"/>
</dbReference>
<feature type="region of interest" description="Disordered" evidence="1">
    <location>
        <begin position="536"/>
        <end position="555"/>
    </location>
</feature>
<feature type="domain" description="DUF7587" evidence="2">
    <location>
        <begin position="101"/>
        <end position="235"/>
    </location>
</feature>
<evidence type="ECO:0000259" key="2">
    <source>
        <dbReference type="Pfam" id="PF24494"/>
    </source>
</evidence>
<evidence type="ECO:0000313" key="3">
    <source>
        <dbReference type="EMBL" id="KAJ9604921.1"/>
    </source>
</evidence>
<feature type="region of interest" description="Disordered" evidence="1">
    <location>
        <begin position="646"/>
        <end position="687"/>
    </location>
</feature>
<dbReference type="AlphaFoldDB" id="A0AA38X176"/>
<organism evidence="3 4">
    <name type="scientific">Cladophialophora chaetospira</name>
    <dbReference type="NCBI Taxonomy" id="386627"/>
    <lineage>
        <taxon>Eukaryota</taxon>
        <taxon>Fungi</taxon>
        <taxon>Dikarya</taxon>
        <taxon>Ascomycota</taxon>
        <taxon>Pezizomycotina</taxon>
        <taxon>Eurotiomycetes</taxon>
        <taxon>Chaetothyriomycetidae</taxon>
        <taxon>Chaetothyriales</taxon>
        <taxon>Herpotrichiellaceae</taxon>
        <taxon>Cladophialophora</taxon>
    </lineage>
</organism>
<evidence type="ECO:0000256" key="1">
    <source>
        <dbReference type="SAM" id="MobiDB-lite"/>
    </source>
</evidence>
<keyword evidence="4" id="KW-1185">Reference proteome</keyword>